<gene>
    <name evidence="1" type="ORF">DM02DRAFT_631137</name>
</gene>
<organism evidence="1 2">
    <name type="scientific">Periconia macrospinosa</name>
    <dbReference type="NCBI Taxonomy" id="97972"/>
    <lineage>
        <taxon>Eukaryota</taxon>
        <taxon>Fungi</taxon>
        <taxon>Dikarya</taxon>
        <taxon>Ascomycota</taxon>
        <taxon>Pezizomycotina</taxon>
        <taxon>Dothideomycetes</taxon>
        <taxon>Pleosporomycetidae</taxon>
        <taxon>Pleosporales</taxon>
        <taxon>Massarineae</taxon>
        <taxon>Periconiaceae</taxon>
        <taxon>Periconia</taxon>
    </lineage>
</organism>
<dbReference type="EMBL" id="KZ805436">
    <property type="protein sequence ID" value="PVH97421.1"/>
    <property type="molecule type" value="Genomic_DNA"/>
</dbReference>
<dbReference type="Proteomes" id="UP000244855">
    <property type="component" value="Unassembled WGS sequence"/>
</dbReference>
<evidence type="ECO:0000313" key="2">
    <source>
        <dbReference type="Proteomes" id="UP000244855"/>
    </source>
</evidence>
<proteinExistence type="predicted"/>
<dbReference type="PANTHER" id="PTHR24148">
    <property type="entry name" value="ANKYRIN REPEAT DOMAIN-CONTAINING PROTEIN 39 HOMOLOG-RELATED"/>
    <property type="match status" value="1"/>
</dbReference>
<dbReference type="AlphaFoldDB" id="A0A2V1DHT6"/>
<dbReference type="OrthoDB" id="3799645at2759"/>
<dbReference type="PANTHER" id="PTHR24148:SF64">
    <property type="entry name" value="HETEROKARYON INCOMPATIBILITY DOMAIN-CONTAINING PROTEIN"/>
    <property type="match status" value="1"/>
</dbReference>
<evidence type="ECO:0000313" key="1">
    <source>
        <dbReference type="EMBL" id="PVH97421.1"/>
    </source>
</evidence>
<reference evidence="1 2" key="1">
    <citation type="journal article" date="2018" name="Sci. Rep.">
        <title>Comparative genomics provides insights into the lifestyle and reveals functional heterogeneity of dark septate endophytic fungi.</title>
        <authorList>
            <person name="Knapp D.G."/>
            <person name="Nemeth J.B."/>
            <person name="Barry K."/>
            <person name="Hainaut M."/>
            <person name="Henrissat B."/>
            <person name="Johnson J."/>
            <person name="Kuo A."/>
            <person name="Lim J.H.P."/>
            <person name="Lipzen A."/>
            <person name="Nolan M."/>
            <person name="Ohm R.A."/>
            <person name="Tamas L."/>
            <person name="Grigoriev I.V."/>
            <person name="Spatafora J.W."/>
            <person name="Nagy L.G."/>
            <person name="Kovacs G.M."/>
        </authorList>
    </citation>
    <scope>NUCLEOTIDE SEQUENCE [LARGE SCALE GENOMIC DNA]</scope>
    <source>
        <strain evidence="1 2">DSE2036</strain>
    </source>
</reference>
<sequence length="189" mass="21450">MDPPRAFGSADALAFIRALAEDNHLSCLPTFEVEESNDDCFIHLFEALRRMMNPPCTPWWTRVWVVQEVMIPKDVIVLCSSISAPWSMFADAALALAKHAKSCCAKVLWNLPRDQFTVLAHFVDRVKDIEMLRKAHARAQNSMDIGRKFRTDLPSWVPDWDAPAGQTNDIRIASMALYRAPRTNLPPEN</sequence>
<name>A0A2V1DHT6_9PLEO</name>
<dbReference type="InterPro" id="IPR052895">
    <property type="entry name" value="HetReg/Transcr_Mod"/>
</dbReference>
<keyword evidence="2" id="KW-1185">Reference proteome</keyword>
<dbReference type="STRING" id="97972.A0A2V1DHT6"/>
<evidence type="ECO:0008006" key="3">
    <source>
        <dbReference type="Google" id="ProtNLM"/>
    </source>
</evidence>
<accession>A0A2V1DHT6</accession>
<protein>
    <recommendedName>
        <fullName evidence="3">Heterokaryon incompatibility domain-containing protein</fullName>
    </recommendedName>
</protein>